<name>A0ABV9DZ81_9ACTN</name>
<keyword evidence="3" id="KW-1185">Reference proteome</keyword>
<organism evidence="2 3">
    <name type="scientific">Nocardiopsis mangrovi</name>
    <dbReference type="NCBI Taxonomy" id="1179818"/>
    <lineage>
        <taxon>Bacteria</taxon>
        <taxon>Bacillati</taxon>
        <taxon>Actinomycetota</taxon>
        <taxon>Actinomycetes</taxon>
        <taxon>Streptosporangiales</taxon>
        <taxon>Nocardiopsidaceae</taxon>
        <taxon>Nocardiopsis</taxon>
    </lineage>
</organism>
<accession>A0ABV9DZ81</accession>
<keyword evidence="1" id="KW-0812">Transmembrane</keyword>
<reference evidence="3" key="1">
    <citation type="journal article" date="2019" name="Int. J. Syst. Evol. Microbiol.">
        <title>The Global Catalogue of Microorganisms (GCM) 10K type strain sequencing project: providing services to taxonomists for standard genome sequencing and annotation.</title>
        <authorList>
            <consortium name="The Broad Institute Genomics Platform"/>
            <consortium name="The Broad Institute Genome Sequencing Center for Infectious Disease"/>
            <person name="Wu L."/>
            <person name="Ma J."/>
        </authorList>
    </citation>
    <scope>NUCLEOTIDE SEQUENCE [LARGE SCALE GENOMIC DNA]</scope>
    <source>
        <strain evidence="3">XZYJ18</strain>
    </source>
</reference>
<gene>
    <name evidence="2" type="ORF">ACFO4E_20205</name>
</gene>
<comment type="caution">
    <text evidence="2">The sequence shown here is derived from an EMBL/GenBank/DDBJ whole genome shotgun (WGS) entry which is preliminary data.</text>
</comment>
<feature type="transmembrane region" description="Helical" evidence="1">
    <location>
        <begin position="12"/>
        <end position="41"/>
    </location>
</feature>
<keyword evidence="1" id="KW-0472">Membrane</keyword>
<sequence length="159" mass="16375">MNLESSASPSPLRPVLAGFAAGAGGALAASLLSLLVVIMFADSLGPIAGGMIMTALVYLLTPVSTWLVLRMSGAASPLLTALLVAPFAFLMYFPLSSVQIFLDDWLWQAAPDLAEAIPTVGLFAVVDIIFFGVLTAIAALVTSSLAGANRVAPKDIRAV</sequence>
<keyword evidence="1" id="KW-1133">Transmembrane helix</keyword>
<evidence type="ECO:0000313" key="2">
    <source>
        <dbReference type="EMBL" id="MFC4564190.1"/>
    </source>
</evidence>
<protein>
    <submittedName>
        <fullName evidence="2">Uncharacterized protein</fullName>
    </submittedName>
</protein>
<feature type="transmembrane region" description="Helical" evidence="1">
    <location>
        <begin position="47"/>
        <end position="69"/>
    </location>
</feature>
<evidence type="ECO:0000313" key="3">
    <source>
        <dbReference type="Proteomes" id="UP001595923"/>
    </source>
</evidence>
<evidence type="ECO:0000256" key="1">
    <source>
        <dbReference type="SAM" id="Phobius"/>
    </source>
</evidence>
<feature type="transmembrane region" description="Helical" evidence="1">
    <location>
        <begin position="122"/>
        <end position="148"/>
    </location>
</feature>
<dbReference type="EMBL" id="JBHSFQ010000021">
    <property type="protein sequence ID" value="MFC4564190.1"/>
    <property type="molecule type" value="Genomic_DNA"/>
</dbReference>
<dbReference type="RefSeq" id="WP_378577078.1">
    <property type="nucleotide sequence ID" value="NZ_JBHSFQ010000021.1"/>
</dbReference>
<proteinExistence type="predicted"/>
<dbReference type="Proteomes" id="UP001595923">
    <property type="component" value="Unassembled WGS sequence"/>
</dbReference>
<feature type="transmembrane region" description="Helical" evidence="1">
    <location>
        <begin position="81"/>
        <end position="102"/>
    </location>
</feature>